<name>A0A397JV22_9GLOM</name>
<evidence type="ECO:0000313" key="2">
    <source>
        <dbReference type="Proteomes" id="UP000266861"/>
    </source>
</evidence>
<gene>
    <name evidence="1" type="ORF">Glove_9g379</name>
</gene>
<reference evidence="1 2" key="1">
    <citation type="submission" date="2018-08" db="EMBL/GenBank/DDBJ databases">
        <title>Genome and evolution of the arbuscular mycorrhizal fungus Diversispora epigaea (formerly Glomus versiforme) and its bacterial endosymbionts.</title>
        <authorList>
            <person name="Sun X."/>
            <person name="Fei Z."/>
            <person name="Harrison M."/>
        </authorList>
    </citation>
    <scope>NUCLEOTIDE SEQUENCE [LARGE SCALE GENOMIC DNA]</scope>
    <source>
        <strain evidence="1 2">IT104</strain>
    </source>
</reference>
<proteinExistence type="predicted"/>
<accession>A0A397JV22</accession>
<evidence type="ECO:0000313" key="1">
    <source>
        <dbReference type="EMBL" id="RHZ89926.1"/>
    </source>
</evidence>
<dbReference type="AlphaFoldDB" id="A0A397JV22"/>
<dbReference type="EMBL" id="PQFF01000007">
    <property type="protein sequence ID" value="RHZ89926.1"/>
    <property type="molecule type" value="Genomic_DNA"/>
</dbReference>
<keyword evidence="2" id="KW-1185">Reference proteome</keyword>
<organism evidence="1 2">
    <name type="scientific">Diversispora epigaea</name>
    <dbReference type="NCBI Taxonomy" id="1348612"/>
    <lineage>
        <taxon>Eukaryota</taxon>
        <taxon>Fungi</taxon>
        <taxon>Fungi incertae sedis</taxon>
        <taxon>Mucoromycota</taxon>
        <taxon>Glomeromycotina</taxon>
        <taxon>Glomeromycetes</taxon>
        <taxon>Diversisporales</taxon>
        <taxon>Diversisporaceae</taxon>
        <taxon>Diversispora</taxon>
    </lineage>
</organism>
<dbReference type="Proteomes" id="UP000266861">
    <property type="component" value="Unassembled WGS sequence"/>
</dbReference>
<comment type="caution">
    <text evidence="1">The sequence shown here is derived from an EMBL/GenBank/DDBJ whole genome shotgun (WGS) entry which is preliminary data.</text>
</comment>
<protein>
    <submittedName>
        <fullName evidence="1">Uncharacterized protein</fullName>
    </submittedName>
</protein>
<sequence>MTRCHPITEKTVMEIQRNHQLLTTNDLLISDIVENTHLSNGQLSSFPLQENTEGSFLPLILNKDCPSTDNKKEKVYKELETFANTLSSPELFTLYNIDLQYVEPPVQATPFEIFNKFSSFLHQYDMAIYKVLSIYKTKLITLKISKEQLDLSATFLILQQKYMESKPPLNSYLEEYHYNKGKHSVDNTNKSQMKDITYDTLTMQQSSQSKDLDLFKNNIPSYPCVEKSIIEEDTLTQQLK</sequence>